<evidence type="ECO:0000313" key="2">
    <source>
        <dbReference type="Proteomes" id="UP000277204"/>
    </source>
</evidence>
<name>A0A183LPM8_9TREM</name>
<organism evidence="1 2">
    <name type="scientific">Schistosoma margrebowiei</name>
    <dbReference type="NCBI Taxonomy" id="48269"/>
    <lineage>
        <taxon>Eukaryota</taxon>
        <taxon>Metazoa</taxon>
        <taxon>Spiralia</taxon>
        <taxon>Lophotrochozoa</taxon>
        <taxon>Platyhelminthes</taxon>
        <taxon>Trematoda</taxon>
        <taxon>Digenea</taxon>
        <taxon>Strigeidida</taxon>
        <taxon>Schistosomatoidea</taxon>
        <taxon>Schistosomatidae</taxon>
        <taxon>Schistosoma</taxon>
    </lineage>
</organism>
<dbReference type="AlphaFoldDB" id="A0A183LPM8"/>
<proteinExistence type="predicted"/>
<protein>
    <submittedName>
        <fullName evidence="1">Uncharacterized protein</fullName>
    </submittedName>
</protein>
<sequence length="123" mass="13661">MEVGDSRQETLNPRVVLLGTRQQGVPVILRDLVLPSGFDLVSPSFTELSELSGNVCDCEAEAPDSLDNVNDLTINVFIYASDRNDNVKTITRDFNYPGTNWNNSSFPSCNDECSLINKMNCRL</sequence>
<accession>A0A183LPM8</accession>
<dbReference type="EMBL" id="UZAI01002034">
    <property type="protein sequence ID" value="VDO67643.1"/>
    <property type="molecule type" value="Genomic_DNA"/>
</dbReference>
<gene>
    <name evidence="1" type="ORF">SMRZ_LOCUS5749</name>
</gene>
<dbReference type="Proteomes" id="UP000277204">
    <property type="component" value="Unassembled WGS sequence"/>
</dbReference>
<reference evidence="1 2" key="1">
    <citation type="submission" date="2018-11" db="EMBL/GenBank/DDBJ databases">
        <authorList>
            <consortium name="Pathogen Informatics"/>
        </authorList>
    </citation>
    <scope>NUCLEOTIDE SEQUENCE [LARGE SCALE GENOMIC DNA]</scope>
    <source>
        <strain evidence="1 2">Zambia</strain>
    </source>
</reference>
<keyword evidence="2" id="KW-1185">Reference proteome</keyword>
<evidence type="ECO:0000313" key="1">
    <source>
        <dbReference type="EMBL" id="VDO67643.1"/>
    </source>
</evidence>